<evidence type="ECO:0000313" key="2">
    <source>
        <dbReference type="EMBL" id="EDL82811.1"/>
    </source>
</evidence>
<evidence type="ECO:0000313" key="3">
    <source>
        <dbReference type="Proteomes" id="UP000234681"/>
    </source>
</evidence>
<evidence type="ECO:0000256" key="1">
    <source>
        <dbReference type="SAM" id="MobiDB-lite"/>
    </source>
</evidence>
<gene>
    <name evidence="2" type="ORF">rCG_44243</name>
</gene>
<dbReference type="Proteomes" id="UP000234681">
    <property type="component" value="Unassembled WGS sequence"/>
</dbReference>
<protein>
    <submittedName>
        <fullName evidence="2">RCG44243</fullName>
    </submittedName>
</protein>
<accession>A6KUQ4</accession>
<dbReference type="EMBL" id="CH474219">
    <property type="protein sequence ID" value="EDL82811.1"/>
    <property type="molecule type" value="Genomic_DNA"/>
</dbReference>
<name>A6KUQ4_RAT</name>
<organism evidence="2 3">
    <name type="scientific">Rattus norvegicus</name>
    <name type="common">Rat</name>
    <dbReference type="NCBI Taxonomy" id="10116"/>
    <lineage>
        <taxon>Eukaryota</taxon>
        <taxon>Metazoa</taxon>
        <taxon>Chordata</taxon>
        <taxon>Craniata</taxon>
        <taxon>Vertebrata</taxon>
        <taxon>Euteleostomi</taxon>
        <taxon>Mammalia</taxon>
        <taxon>Eutheria</taxon>
        <taxon>Euarchontoglires</taxon>
        <taxon>Glires</taxon>
        <taxon>Rodentia</taxon>
        <taxon>Myomorpha</taxon>
        <taxon>Muroidea</taxon>
        <taxon>Muridae</taxon>
        <taxon>Murinae</taxon>
        <taxon>Rattus</taxon>
    </lineage>
</organism>
<feature type="region of interest" description="Disordered" evidence="1">
    <location>
        <begin position="1"/>
        <end position="21"/>
    </location>
</feature>
<sequence length="21" mass="2460">MQRRGQKSQNPTLQCEAQPRC</sequence>
<dbReference type="AlphaFoldDB" id="A6KUQ4"/>
<reference evidence="3" key="1">
    <citation type="submission" date="2005-06" db="EMBL/GenBank/DDBJ databases">
        <authorList>
            <person name="Mural R.J."/>
            <person name="Li P.W."/>
            <person name="Adams M.D."/>
            <person name="Amanatides P.G."/>
            <person name="Baden-Tillson H."/>
            <person name="Barnstead M."/>
            <person name="Chin S.H."/>
            <person name="Dew I."/>
            <person name="Evans C.A."/>
            <person name="Ferriera S."/>
            <person name="Flanigan M."/>
            <person name="Fosler C."/>
            <person name="Glodek A."/>
            <person name="Gu Z."/>
            <person name="Holt R.A."/>
            <person name="Jennings D."/>
            <person name="Kraft C.L."/>
            <person name="Lu F."/>
            <person name="Nguyen T."/>
            <person name="Nusskern D.R."/>
            <person name="Pfannkoch C.M."/>
            <person name="Sitter C."/>
            <person name="Sutton G.G."/>
            <person name="Venter J.C."/>
            <person name="Wang Z."/>
            <person name="Woodage T."/>
            <person name="Zheng X.H."/>
            <person name="Zhong F."/>
        </authorList>
    </citation>
    <scope>NUCLEOTIDE SEQUENCE [LARGE SCALE GENOMIC DNA]</scope>
    <source>
        <strain>BN</strain>
        <strain evidence="3">Sprague-Dawley</strain>
    </source>
</reference>
<proteinExistence type="predicted"/>